<organism evidence="2 3">
    <name type="scientific">Thalassiosira oceanica</name>
    <name type="common">Marine diatom</name>
    <dbReference type="NCBI Taxonomy" id="159749"/>
    <lineage>
        <taxon>Eukaryota</taxon>
        <taxon>Sar</taxon>
        <taxon>Stramenopiles</taxon>
        <taxon>Ochrophyta</taxon>
        <taxon>Bacillariophyta</taxon>
        <taxon>Coscinodiscophyceae</taxon>
        <taxon>Thalassiosirophycidae</taxon>
        <taxon>Thalassiosirales</taxon>
        <taxon>Thalassiosiraceae</taxon>
        <taxon>Thalassiosira</taxon>
    </lineage>
</organism>
<evidence type="ECO:0000313" key="2">
    <source>
        <dbReference type="EMBL" id="EJK56692.1"/>
    </source>
</evidence>
<evidence type="ECO:0000313" key="3">
    <source>
        <dbReference type="Proteomes" id="UP000266841"/>
    </source>
</evidence>
<feature type="region of interest" description="Disordered" evidence="1">
    <location>
        <begin position="1"/>
        <end position="84"/>
    </location>
</feature>
<name>K0SDL8_THAOC</name>
<evidence type="ECO:0000256" key="1">
    <source>
        <dbReference type="SAM" id="MobiDB-lite"/>
    </source>
</evidence>
<accession>K0SDL8</accession>
<protein>
    <submittedName>
        <fullName evidence="2">Uncharacterized protein</fullName>
    </submittedName>
</protein>
<keyword evidence="3" id="KW-1185">Reference proteome</keyword>
<proteinExistence type="predicted"/>
<sequence length="84" mass="8829">EGTRRGSTSAKPAVARKSRGSPEDSDGSGFEKPVKPNHMRQSRASSSRSKSGSRRLGSGSRERAKSSSAAAAPGQDYHQQEAKA</sequence>
<dbReference type="Proteomes" id="UP000266841">
    <property type="component" value="Unassembled WGS sequence"/>
</dbReference>
<feature type="compositionally biased region" description="Low complexity" evidence="1">
    <location>
        <begin position="42"/>
        <end position="59"/>
    </location>
</feature>
<reference evidence="2 3" key="1">
    <citation type="journal article" date="2012" name="Genome Biol.">
        <title>Genome and low-iron response of an oceanic diatom adapted to chronic iron limitation.</title>
        <authorList>
            <person name="Lommer M."/>
            <person name="Specht M."/>
            <person name="Roy A.S."/>
            <person name="Kraemer L."/>
            <person name="Andreson R."/>
            <person name="Gutowska M.A."/>
            <person name="Wolf J."/>
            <person name="Bergner S.V."/>
            <person name="Schilhabel M.B."/>
            <person name="Klostermeier U.C."/>
            <person name="Beiko R.G."/>
            <person name="Rosenstiel P."/>
            <person name="Hippler M."/>
            <person name="Laroche J."/>
        </authorList>
    </citation>
    <scope>NUCLEOTIDE SEQUENCE [LARGE SCALE GENOMIC DNA]</scope>
    <source>
        <strain evidence="2 3">CCMP1005</strain>
    </source>
</reference>
<gene>
    <name evidence="2" type="ORF">THAOC_23372</name>
</gene>
<feature type="non-terminal residue" evidence="2">
    <location>
        <position position="1"/>
    </location>
</feature>
<dbReference type="AlphaFoldDB" id="K0SDL8"/>
<dbReference type="EMBL" id="AGNL01030797">
    <property type="protein sequence ID" value="EJK56692.1"/>
    <property type="molecule type" value="Genomic_DNA"/>
</dbReference>
<comment type="caution">
    <text evidence="2">The sequence shown here is derived from an EMBL/GenBank/DDBJ whole genome shotgun (WGS) entry which is preliminary data.</text>
</comment>
<feature type="compositionally biased region" description="Polar residues" evidence="1">
    <location>
        <begin position="1"/>
        <end position="10"/>
    </location>
</feature>